<sequence length="80" mass="9155">MPRQYKRHTDMGLVPEEAMLEAVELVINGEGMSIRKDAKDKGISKSALARYVKKYQADKIASWHQITSIVKYSIQFKKQA</sequence>
<dbReference type="AlphaFoldDB" id="A0A9Q1HGL8"/>
<accession>A0A9Q1HGL8</accession>
<evidence type="ECO:0000259" key="1">
    <source>
        <dbReference type="Pfam" id="PF05225"/>
    </source>
</evidence>
<keyword evidence="3" id="KW-1185">Reference proteome</keyword>
<feature type="domain" description="HTH psq-type" evidence="1">
    <location>
        <begin position="16"/>
        <end position="54"/>
    </location>
</feature>
<name>A0A9Q1HGL8_HOLLE</name>
<dbReference type="Proteomes" id="UP001152320">
    <property type="component" value="Chromosome 1"/>
</dbReference>
<proteinExistence type="predicted"/>
<dbReference type="OrthoDB" id="10070675at2759"/>
<dbReference type="SUPFAM" id="SSF46689">
    <property type="entry name" value="Homeodomain-like"/>
    <property type="match status" value="1"/>
</dbReference>
<gene>
    <name evidence="2" type="ORF">HOLleu_01744</name>
</gene>
<comment type="caution">
    <text evidence="2">The sequence shown here is derived from an EMBL/GenBank/DDBJ whole genome shotgun (WGS) entry which is preliminary data.</text>
</comment>
<dbReference type="InterPro" id="IPR007889">
    <property type="entry name" value="HTH_Psq"/>
</dbReference>
<organism evidence="2 3">
    <name type="scientific">Holothuria leucospilota</name>
    <name type="common">Black long sea cucumber</name>
    <name type="synonym">Mertensiothuria leucospilota</name>
    <dbReference type="NCBI Taxonomy" id="206669"/>
    <lineage>
        <taxon>Eukaryota</taxon>
        <taxon>Metazoa</taxon>
        <taxon>Echinodermata</taxon>
        <taxon>Eleutherozoa</taxon>
        <taxon>Echinozoa</taxon>
        <taxon>Holothuroidea</taxon>
        <taxon>Aspidochirotacea</taxon>
        <taxon>Aspidochirotida</taxon>
        <taxon>Holothuriidae</taxon>
        <taxon>Holothuria</taxon>
    </lineage>
</organism>
<evidence type="ECO:0000313" key="2">
    <source>
        <dbReference type="EMBL" id="KAJ8049137.1"/>
    </source>
</evidence>
<dbReference type="InterPro" id="IPR009057">
    <property type="entry name" value="Homeodomain-like_sf"/>
</dbReference>
<dbReference type="EMBL" id="JAIZAY010000001">
    <property type="protein sequence ID" value="KAJ8049137.1"/>
    <property type="molecule type" value="Genomic_DNA"/>
</dbReference>
<dbReference type="GO" id="GO:0003677">
    <property type="term" value="F:DNA binding"/>
    <property type="evidence" value="ECO:0007669"/>
    <property type="project" value="InterPro"/>
</dbReference>
<reference evidence="2" key="1">
    <citation type="submission" date="2021-10" db="EMBL/GenBank/DDBJ databases">
        <title>Tropical sea cucumber genome reveals ecological adaptation and Cuvierian tubules defense mechanism.</title>
        <authorList>
            <person name="Chen T."/>
        </authorList>
    </citation>
    <scope>NUCLEOTIDE SEQUENCE</scope>
    <source>
        <strain evidence="2">Nanhai2018</strain>
        <tissue evidence="2">Muscle</tissue>
    </source>
</reference>
<evidence type="ECO:0000313" key="3">
    <source>
        <dbReference type="Proteomes" id="UP001152320"/>
    </source>
</evidence>
<protein>
    <recommendedName>
        <fullName evidence="1">HTH psq-type domain-containing protein</fullName>
    </recommendedName>
</protein>
<dbReference type="Pfam" id="PF05225">
    <property type="entry name" value="HTH_psq"/>
    <property type="match status" value="1"/>
</dbReference>